<dbReference type="Proteomes" id="UP000220922">
    <property type="component" value="Unassembled WGS sequence"/>
</dbReference>
<name>A0A2H3L0Q1_9CHLR</name>
<comment type="caution">
    <text evidence="3">The sequence shown here is derived from an EMBL/GenBank/DDBJ whole genome shotgun (WGS) entry which is preliminary data.</text>
</comment>
<dbReference type="PANTHER" id="PTHR46401:SF2">
    <property type="entry name" value="GLYCOSYLTRANSFERASE WBBK-RELATED"/>
    <property type="match status" value="1"/>
</dbReference>
<evidence type="ECO:0000256" key="1">
    <source>
        <dbReference type="ARBA" id="ARBA00022679"/>
    </source>
</evidence>
<feature type="domain" description="Glycosyl transferase family 1" evidence="2">
    <location>
        <begin position="162"/>
        <end position="323"/>
    </location>
</feature>
<keyword evidence="4" id="KW-1185">Reference proteome</keyword>
<dbReference type="OrthoDB" id="9767517at2"/>
<protein>
    <recommendedName>
        <fullName evidence="2">Glycosyl transferase family 1 domain-containing protein</fullName>
    </recommendedName>
</protein>
<dbReference type="RefSeq" id="WP_097655103.1">
    <property type="nucleotide sequence ID" value="NZ_LYXE01000182.1"/>
</dbReference>
<organism evidence="3 4">
    <name type="scientific">Candidatus Chloroploca asiatica</name>
    <dbReference type="NCBI Taxonomy" id="1506545"/>
    <lineage>
        <taxon>Bacteria</taxon>
        <taxon>Bacillati</taxon>
        <taxon>Chloroflexota</taxon>
        <taxon>Chloroflexia</taxon>
        <taxon>Chloroflexales</taxon>
        <taxon>Chloroflexineae</taxon>
        <taxon>Oscillochloridaceae</taxon>
        <taxon>Candidatus Chloroploca</taxon>
    </lineage>
</organism>
<accession>A0A2H3L0Q1</accession>
<dbReference type="GO" id="GO:0016757">
    <property type="term" value="F:glycosyltransferase activity"/>
    <property type="evidence" value="ECO:0007669"/>
    <property type="project" value="InterPro"/>
</dbReference>
<evidence type="ECO:0000259" key="2">
    <source>
        <dbReference type="Pfam" id="PF00534"/>
    </source>
</evidence>
<evidence type="ECO:0000313" key="3">
    <source>
        <dbReference type="EMBL" id="PDV96717.1"/>
    </source>
</evidence>
<dbReference type="AlphaFoldDB" id="A0A2H3L0Q1"/>
<dbReference type="GO" id="GO:0009103">
    <property type="term" value="P:lipopolysaccharide biosynthetic process"/>
    <property type="evidence" value="ECO:0007669"/>
    <property type="project" value="TreeGrafter"/>
</dbReference>
<dbReference type="PANTHER" id="PTHR46401">
    <property type="entry name" value="GLYCOSYLTRANSFERASE WBBK-RELATED"/>
    <property type="match status" value="1"/>
</dbReference>
<reference evidence="3 4" key="1">
    <citation type="submission" date="2016-05" db="EMBL/GenBank/DDBJ databases">
        <authorList>
            <person name="Lavstsen T."/>
            <person name="Jespersen J.S."/>
        </authorList>
    </citation>
    <scope>NUCLEOTIDE SEQUENCE [LARGE SCALE GENOMIC DNA]</scope>
    <source>
        <strain evidence="3 4">B7-9</strain>
    </source>
</reference>
<dbReference type="CDD" id="cd03801">
    <property type="entry name" value="GT4_PimA-like"/>
    <property type="match status" value="1"/>
</dbReference>
<proteinExistence type="predicted"/>
<dbReference type="EMBL" id="LYXE01000182">
    <property type="protein sequence ID" value="PDV96717.1"/>
    <property type="molecule type" value="Genomic_DNA"/>
</dbReference>
<gene>
    <name evidence="3" type="ORF">A9Q02_05685</name>
</gene>
<dbReference type="SUPFAM" id="SSF53756">
    <property type="entry name" value="UDP-Glycosyltransferase/glycogen phosphorylase"/>
    <property type="match status" value="1"/>
</dbReference>
<dbReference type="Gene3D" id="3.40.50.2000">
    <property type="entry name" value="Glycogen Phosphorylase B"/>
    <property type="match status" value="2"/>
</dbReference>
<sequence>MHVACLTVGDTQRMTGGYLYHREIFARLQKGGVTITELVPSGADLAAQLIAAPKLGGFDPTAYDLLLIDALARGLCAHWADRWRAVRPLVALVHELPSVAGAEGVSVGDLELEAPLLRADWLITVSEHGRHILEDRGVAPERITVAPGGYDRLTSLAAPPAEGSSKHPLTALCVAQWIPRKGILDLVRAWSQAAPEGARLELIGETDVDPGYTRTVQAAIARAPTDSIVVHGPISDDELVAAYRRADLFVLPSRYEGYGLVFAEALAHGLPIIAYAVGPVPSLVGPEAAILTAPGNLTHLVAALRQLLNDPAQRTQMAAAARTRVAQLPTWDDTAAQVLDALHAARQR</sequence>
<dbReference type="InterPro" id="IPR001296">
    <property type="entry name" value="Glyco_trans_1"/>
</dbReference>
<evidence type="ECO:0000313" key="4">
    <source>
        <dbReference type="Proteomes" id="UP000220922"/>
    </source>
</evidence>
<keyword evidence="1" id="KW-0808">Transferase</keyword>
<dbReference type="Pfam" id="PF00534">
    <property type="entry name" value="Glycos_transf_1"/>
    <property type="match status" value="1"/>
</dbReference>